<keyword evidence="5 7" id="KW-0479">Metal-binding</keyword>
<gene>
    <name evidence="8" type="primary">queD</name>
    <name evidence="8" type="ORF">GQ588_13835</name>
</gene>
<name>A0A857DLF6_9FIRM</name>
<comment type="pathway">
    <text evidence="1 5">Purine metabolism; 7-cyano-7-deazaguanine biosynthesis.</text>
</comment>
<comment type="similarity">
    <text evidence="2 5">Belongs to the PTPS family. QueD subfamily.</text>
</comment>
<accession>A0A857DLF6</accession>
<dbReference type="NCBIfam" id="TIGR03367">
    <property type="entry name" value="queuosine_QueD"/>
    <property type="match status" value="1"/>
</dbReference>
<dbReference type="GO" id="GO:0046872">
    <property type="term" value="F:metal ion binding"/>
    <property type="evidence" value="ECO:0007669"/>
    <property type="project" value="UniProtKB-KW"/>
</dbReference>
<dbReference type="Proteomes" id="UP000430508">
    <property type="component" value="Chromosome"/>
</dbReference>
<dbReference type="GO" id="GO:0008616">
    <property type="term" value="P:tRNA queuosine(34) biosynthetic process"/>
    <property type="evidence" value="ECO:0007669"/>
    <property type="project" value="UniProtKB-KW"/>
</dbReference>
<dbReference type="Gene3D" id="3.30.479.10">
    <property type="entry name" value="6-pyruvoyl tetrahydropterin synthase/QueD"/>
    <property type="match status" value="1"/>
</dbReference>
<evidence type="ECO:0000256" key="7">
    <source>
        <dbReference type="PIRSR" id="PIRSR006113-2"/>
    </source>
</evidence>
<dbReference type="UniPathway" id="UPA00391"/>
<keyword evidence="5" id="KW-0671">Queuosine biosynthesis</keyword>
<dbReference type="InterPro" id="IPR038418">
    <property type="entry name" value="6-PTP_synth/QueD_sf"/>
</dbReference>
<proteinExistence type="inferred from homology"/>
<dbReference type="Pfam" id="PF01242">
    <property type="entry name" value="PTPS"/>
    <property type="match status" value="1"/>
</dbReference>
<feature type="active site" description="Charge relay system" evidence="6">
    <location>
        <position position="71"/>
    </location>
</feature>
<evidence type="ECO:0000313" key="8">
    <source>
        <dbReference type="EMBL" id="QHA01643.1"/>
    </source>
</evidence>
<evidence type="ECO:0000313" key="9">
    <source>
        <dbReference type="Proteomes" id="UP000430508"/>
    </source>
</evidence>
<sequence>MYMLKVENSFDSAHFLAGHPGKCRNIHGHSWRVVVEIESETLADEGEARGMIVDFSQLKADLKQLTDDYDHALLVEDGTLRKSTLEHLIQDGFRVIEVPFRTTAENFARCFYEALTGKGYQMTRVSVFETPANCAVYEGRW</sequence>
<feature type="binding site" evidence="7">
    <location>
        <position position="29"/>
    </location>
    <ligand>
        <name>Zn(2+)</name>
        <dbReference type="ChEBI" id="CHEBI:29105"/>
    </ligand>
</feature>
<dbReference type="EC" id="4.-.-.-" evidence="5"/>
<feature type="active site" description="Proton acceptor" evidence="6">
    <location>
        <position position="23"/>
    </location>
</feature>
<dbReference type="AlphaFoldDB" id="A0A857DLF6"/>
<reference evidence="8 9" key="1">
    <citation type="submission" date="2019-12" db="EMBL/GenBank/DDBJ databases">
        <title>Sequence classification of anaerobic respiratory reductive dehalogenases: First we see many, then we see few.</title>
        <authorList>
            <person name="Molenda O."/>
            <person name="Puentes Jacome L.A."/>
            <person name="Cao X."/>
            <person name="Nesbo C.L."/>
            <person name="Tang S."/>
            <person name="Morson N."/>
            <person name="Patron J."/>
            <person name="Lomheim L."/>
            <person name="Wishart D.S."/>
            <person name="Edwards E.A."/>
        </authorList>
    </citation>
    <scope>NUCLEOTIDE SEQUENCE [LARGE SCALE GENOMIC DNA]</scope>
    <source>
        <strain evidence="8 9">12DCA</strain>
    </source>
</reference>
<dbReference type="InterPro" id="IPR007115">
    <property type="entry name" value="6-PTP_synth/QueD"/>
</dbReference>
<protein>
    <recommendedName>
        <fullName evidence="3 5">6-carboxy-5,6,7,8-tetrahydropterin synthase</fullName>
        <ecNumber evidence="5">4.-.-.-</ecNumber>
    </recommendedName>
</protein>
<comment type="catalytic activity">
    <reaction evidence="4 5">
        <text>7,8-dihydroneopterin 3'-triphosphate + H2O = 6-carboxy-5,6,7,8-tetrahydropterin + triphosphate + acetaldehyde + 2 H(+)</text>
        <dbReference type="Rhea" id="RHEA:27966"/>
        <dbReference type="ChEBI" id="CHEBI:15343"/>
        <dbReference type="ChEBI" id="CHEBI:15377"/>
        <dbReference type="ChEBI" id="CHEBI:15378"/>
        <dbReference type="ChEBI" id="CHEBI:18036"/>
        <dbReference type="ChEBI" id="CHEBI:58462"/>
        <dbReference type="ChEBI" id="CHEBI:61032"/>
        <dbReference type="EC" id="4.1.2.50"/>
    </reaction>
</comment>
<evidence type="ECO:0000256" key="2">
    <source>
        <dbReference type="ARBA" id="ARBA00008900"/>
    </source>
</evidence>
<keyword evidence="5 7" id="KW-0862">Zinc</keyword>
<keyword evidence="5" id="KW-0456">Lyase</keyword>
<feature type="binding site" evidence="7">
    <location>
        <position position="14"/>
    </location>
    <ligand>
        <name>Zn(2+)</name>
        <dbReference type="ChEBI" id="CHEBI:29105"/>
    </ligand>
</feature>
<dbReference type="EMBL" id="CP046996">
    <property type="protein sequence ID" value="QHA01643.1"/>
    <property type="molecule type" value="Genomic_DNA"/>
</dbReference>
<evidence type="ECO:0000256" key="1">
    <source>
        <dbReference type="ARBA" id="ARBA00005061"/>
    </source>
</evidence>
<evidence type="ECO:0000256" key="5">
    <source>
        <dbReference type="PIRNR" id="PIRNR006113"/>
    </source>
</evidence>
<dbReference type="RefSeq" id="WP_019224623.1">
    <property type="nucleotide sequence ID" value="NZ_CP046996.1"/>
</dbReference>
<feature type="binding site" evidence="7">
    <location>
        <position position="27"/>
    </location>
    <ligand>
        <name>Zn(2+)</name>
        <dbReference type="ChEBI" id="CHEBI:29105"/>
    </ligand>
</feature>
<feature type="active site" description="Charge relay system" evidence="6">
    <location>
        <position position="129"/>
    </location>
</feature>
<comment type="cofactor">
    <cofactor evidence="5 7">
        <name>Zn(2+)</name>
        <dbReference type="ChEBI" id="CHEBI:29105"/>
    </cofactor>
    <text evidence="5 7">Binds 1 zinc ion per subunit.</text>
</comment>
<dbReference type="PIRSF" id="PIRSF006113">
    <property type="entry name" value="PTP_synth"/>
    <property type="match status" value="1"/>
</dbReference>
<organism evidence="8 9">
    <name type="scientific">Dehalobacter restrictus</name>
    <dbReference type="NCBI Taxonomy" id="55583"/>
    <lineage>
        <taxon>Bacteria</taxon>
        <taxon>Bacillati</taxon>
        <taxon>Bacillota</taxon>
        <taxon>Clostridia</taxon>
        <taxon>Eubacteriales</taxon>
        <taxon>Desulfitobacteriaceae</taxon>
        <taxon>Dehalobacter</taxon>
    </lineage>
</organism>
<evidence type="ECO:0000256" key="6">
    <source>
        <dbReference type="PIRSR" id="PIRSR006113-1"/>
    </source>
</evidence>
<dbReference type="PANTHER" id="PTHR12589:SF8">
    <property type="entry name" value="6-CARBOXY-5,6,7,8-TETRAHYDROPTERIN SYNTHASE"/>
    <property type="match status" value="1"/>
</dbReference>
<evidence type="ECO:0000256" key="3">
    <source>
        <dbReference type="ARBA" id="ARBA00018141"/>
    </source>
</evidence>
<dbReference type="PANTHER" id="PTHR12589">
    <property type="entry name" value="PYRUVOYL TETRAHYDROBIOPTERIN SYNTHASE"/>
    <property type="match status" value="1"/>
</dbReference>
<dbReference type="GO" id="GO:0070497">
    <property type="term" value="F:6-carboxytetrahydropterin synthase activity"/>
    <property type="evidence" value="ECO:0007669"/>
    <property type="project" value="UniProtKB-EC"/>
</dbReference>
<dbReference type="SUPFAM" id="SSF55620">
    <property type="entry name" value="Tetrahydrobiopterin biosynthesis enzymes-like"/>
    <property type="match status" value="1"/>
</dbReference>
<evidence type="ECO:0000256" key="4">
    <source>
        <dbReference type="ARBA" id="ARBA00048807"/>
    </source>
</evidence>